<feature type="region of interest" description="Disordered" evidence="1">
    <location>
        <begin position="118"/>
        <end position="158"/>
    </location>
</feature>
<protein>
    <submittedName>
        <fullName evidence="2">Uncharacterized protein</fullName>
    </submittedName>
</protein>
<feature type="compositionally biased region" description="Basic and acidic residues" evidence="1">
    <location>
        <begin position="118"/>
        <end position="148"/>
    </location>
</feature>
<evidence type="ECO:0000313" key="3">
    <source>
        <dbReference type="Proteomes" id="UP001341840"/>
    </source>
</evidence>
<reference evidence="2 3" key="1">
    <citation type="journal article" date="2023" name="Plants (Basel)">
        <title>Bridging the Gap: Combining Genomics and Transcriptomics Approaches to Understand Stylosanthes scabra, an Orphan Legume from the Brazilian Caatinga.</title>
        <authorList>
            <person name="Ferreira-Neto J.R.C."/>
            <person name="da Silva M.D."/>
            <person name="Binneck E."/>
            <person name="de Melo N.F."/>
            <person name="da Silva R.H."/>
            <person name="de Melo A.L.T.M."/>
            <person name="Pandolfi V."/>
            <person name="Bustamante F.O."/>
            <person name="Brasileiro-Vidal A.C."/>
            <person name="Benko-Iseppon A.M."/>
        </authorList>
    </citation>
    <scope>NUCLEOTIDE SEQUENCE [LARGE SCALE GENOMIC DNA]</scope>
    <source>
        <tissue evidence="2">Leaves</tissue>
    </source>
</reference>
<proteinExistence type="predicted"/>
<feature type="compositionally biased region" description="Acidic residues" evidence="1">
    <location>
        <begin position="27"/>
        <end position="39"/>
    </location>
</feature>
<name>A0ABU6QSM6_9FABA</name>
<gene>
    <name evidence="2" type="ORF">PIB30_080120</name>
</gene>
<comment type="caution">
    <text evidence="2">The sequence shown here is derived from an EMBL/GenBank/DDBJ whole genome shotgun (WGS) entry which is preliminary data.</text>
</comment>
<organism evidence="2 3">
    <name type="scientific">Stylosanthes scabra</name>
    <dbReference type="NCBI Taxonomy" id="79078"/>
    <lineage>
        <taxon>Eukaryota</taxon>
        <taxon>Viridiplantae</taxon>
        <taxon>Streptophyta</taxon>
        <taxon>Embryophyta</taxon>
        <taxon>Tracheophyta</taxon>
        <taxon>Spermatophyta</taxon>
        <taxon>Magnoliopsida</taxon>
        <taxon>eudicotyledons</taxon>
        <taxon>Gunneridae</taxon>
        <taxon>Pentapetalae</taxon>
        <taxon>rosids</taxon>
        <taxon>fabids</taxon>
        <taxon>Fabales</taxon>
        <taxon>Fabaceae</taxon>
        <taxon>Papilionoideae</taxon>
        <taxon>50 kb inversion clade</taxon>
        <taxon>dalbergioids sensu lato</taxon>
        <taxon>Dalbergieae</taxon>
        <taxon>Pterocarpus clade</taxon>
        <taxon>Stylosanthes</taxon>
    </lineage>
</organism>
<feature type="region of interest" description="Disordered" evidence="1">
    <location>
        <begin position="26"/>
        <end position="54"/>
    </location>
</feature>
<dbReference type="EMBL" id="JASCZI010001157">
    <property type="protein sequence ID" value="MED6114426.1"/>
    <property type="molecule type" value="Genomic_DNA"/>
</dbReference>
<evidence type="ECO:0000256" key="1">
    <source>
        <dbReference type="SAM" id="MobiDB-lite"/>
    </source>
</evidence>
<sequence>MVHNENAEEEEEEDEDDWLYELLTELAESDDSDDEEVKEEPEKEVDNEVVEEETNGETFFIATIFRGNKVEETKIPVKCEDPGPCLVTCKIDEEVFGDKIHAKKGILINTFPNKEKWMKESMEKAKEGHGKQGDEEESQKDKRADAMRPRPVLPRPHP</sequence>
<accession>A0ABU6QSM6</accession>
<keyword evidence="3" id="KW-1185">Reference proteome</keyword>
<evidence type="ECO:0000313" key="2">
    <source>
        <dbReference type="EMBL" id="MED6114426.1"/>
    </source>
</evidence>
<dbReference type="Proteomes" id="UP001341840">
    <property type="component" value="Unassembled WGS sequence"/>
</dbReference>